<feature type="domain" description="M23ase beta-sheet core" evidence="3">
    <location>
        <begin position="224"/>
        <end position="320"/>
    </location>
</feature>
<evidence type="ECO:0000256" key="2">
    <source>
        <dbReference type="SAM" id="Phobius"/>
    </source>
</evidence>
<feature type="transmembrane region" description="Helical" evidence="2">
    <location>
        <begin position="96"/>
        <end position="119"/>
    </location>
</feature>
<dbReference type="EMBL" id="WBKA01000001">
    <property type="protein sequence ID" value="KAB1633414.1"/>
    <property type="molecule type" value="Genomic_DNA"/>
</dbReference>
<dbReference type="PANTHER" id="PTHR21666:SF270">
    <property type="entry name" value="MUREIN HYDROLASE ACTIVATOR ENVC"/>
    <property type="match status" value="1"/>
</dbReference>
<accession>A0A7C8FUL1</accession>
<dbReference type="Pfam" id="PF01551">
    <property type="entry name" value="Peptidase_M23"/>
    <property type="match status" value="1"/>
</dbReference>
<sequence length="350" mass="36396">MAAETTRPVPERPRTRREMRRIWAEEDARRTEREQAGDGAVASSGDASDGADRANASLETLRVAAVPGGRLVRDTMRPTTELPGGRPRRPRRRLRGLRSALVLGIAGGIGLTAAMPAYAVSPAVAATNDMTRMSPEALAYQEAALVDSGTLQSGALLASSASAVVLDGDDLLTAEERVTARLSSDTASARCTVGGGSLDGVQTVIPLPAGTYTVTSRITQRWGRMHNGVDMAAPLGTTIVAALSGTVVKVDNTYGTPFIGIRSYLPDGTQVDHLYIHMPLSSALVKVGDTVEAGQPIAGVGNEGRSTGPHLHFEVHLNGGSGDVWPGGSGQIIDGLDWLEGRGAASVTGC</sequence>
<dbReference type="InterPro" id="IPR050570">
    <property type="entry name" value="Cell_wall_metabolism_enzyme"/>
</dbReference>
<dbReference type="InterPro" id="IPR011055">
    <property type="entry name" value="Dup_hybrid_motif"/>
</dbReference>
<keyword evidence="2" id="KW-1133">Transmembrane helix</keyword>
<feature type="region of interest" description="Disordered" evidence="1">
    <location>
        <begin position="74"/>
        <end position="93"/>
    </location>
</feature>
<comment type="caution">
    <text evidence="4">The sequence shown here is derived from an EMBL/GenBank/DDBJ whole genome shotgun (WGS) entry which is preliminary data.</text>
</comment>
<feature type="region of interest" description="Disordered" evidence="1">
    <location>
        <begin position="1"/>
        <end position="53"/>
    </location>
</feature>
<dbReference type="OrthoDB" id="1099523at2"/>
<reference evidence="4 5" key="1">
    <citation type="submission" date="2019-09" db="EMBL/GenBank/DDBJ databases">
        <title>Phylogeny of genus Pseudoclavibacter and closely related genus.</title>
        <authorList>
            <person name="Li Y."/>
        </authorList>
    </citation>
    <scope>NUCLEOTIDE SEQUENCE [LARGE SCALE GENOMIC DNA]</scope>
    <source>
        <strain evidence="4 5">JCM 16921</strain>
    </source>
</reference>
<evidence type="ECO:0000256" key="1">
    <source>
        <dbReference type="SAM" id="MobiDB-lite"/>
    </source>
</evidence>
<protein>
    <submittedName>
        <fullName evidence="4">M23 family metallopeptidase</fullName>
    </submittedName>
</protein>
<dbReference type="SUPFAM" id="SSF51261">
    <property type="entry name" value="Duplicated hybrid motif"/>
    <property type="match status" value="1"/>
</dbReference>
<proteinExistence type="predicted"/>
<dbReference type="InterPro" id="IPR016047">
    <property type="entry name" value="M23ase_b-sheet_dom"/>
</dbReference>
<dbReference type="GO" id="GO:0004222">
    <property type="term" value="F:metalloendopeptidase activity"/>
    <property type="evidence" value="ECO:0007669"/>
    <property type="project" value="TreeGrafter"/>
</dbReference>
<dbReference type="AlphaFoldDB" id="A0A7C8FUL1"/>
<evidence type="ECO:0000313" key="5">
    <source>
        <dbReference type="Proteomes" id="UP000481339"/>
    </source>
</evidence>
<evidence type="ECO:0000313" key="4">
    <source>
        <dbReference type="EMBL" id="KAB1633414.1"/>
    </source>
</evidence>
<keyword evidence="5" id="KW-1185">Reference proteome</keyword>
<keyword evidence="2" id="KW-0812">Transmembrane</keyword>
<name>A0A7C8FUL1_9MICO</name>
<evidence type="ECO:0000259" key="3">
    <source>
        <dbReference type="Pfam" id="PF01551"/>
    </source>
</evidence>
<dbReference type="RefSeq" id="WP_158035193.1">
    <property type="nucleotide sequence ID" value="NZ_BAAAZV010000007.1"/>
</dbReference>
<dbReference type="CDD" id="cd12797">
    <property type="entry name" value="M23_peptidase"/>
    <property type="match status" value="1"/>
</dbReference>
<keyword evidence="2" id="KW-0472">Membrane</keyword>
<gene>
    <name evidence="4" type="ORF">F8O02_00245</name>
</gene>
<dbReference type="PANTHER" id="PTHR21666">
    <property type="entry name" value="PEPTIDASE-RELATED"/>
    <property type="match status" value="1"/>
</dbReference>
<feature type="compositionally biased region" description="Low complexity" evidence="1">
    <location>
        <begin position="37"/>
        <end position="53"/>
    </location>
</feature>
<feature type="compositionally biased region" description="Basic and acidic residues" evidence="1">
    <location>
        <begin position="20"/>
        <end position="36"/>
    </location>
</feature>
<dbReference type="Gene3D" id="2.70.70.10">
    <property type="entry name" value="Glucose Permease (Domain IIA)"/>
    <property type="match status" value="1"/>
</dbReference>
<dbReference type="Proteomes" id="UP000481339">
    <property type="component" value="Unassembled WGS sequence"/>
</dbReference>
<organism evidence="4 5">
    <name type="scientific">Pseudoclavibacter caeni</name>
    <dbReference type="NCBI Taxonomy" id="908846"/>
    <lineage>
        <taxon>Bacteria</taxon>
        <taxon>Bacillati</taxon>
        <taxon>Actinomycetota</taxon>
        <taxon>Actinomycetes</taxon>
        <taxon>Micrococcales</taxon>
        <taxon>Microbacteriaceae</taxon>
        <taxon>Pseudoclavibacter</taxon>
    </lineage>
</organism>